<dbReference type="SMART" id="SM00576">
    <property type="entry name" value="BTP"/>
    <property type="match status" value="1"/>
</dbReference>
<dbReference type="Pfam" id="PF07524">
    <property type="entry name" value="Bromo_TP"/>
    <property type="match status" value="1"/>
</dbReference>
<protein>
    <recommendedName>
        <fullName evidence="6">Bromodomain associated domain-containing protein</fullName>
    </recommendedName>
</protein>
<dbReference type="GeneID" id="89922841"/>
<evidence type="ECO:0000313" key="7">
    <source>
        <dbReference type="EMBL" id="KAK5174413.1"/>
    </source>
</evidence>
<reference evidence="7 8" key="1">
    <citation type="submission" date="2023-08" db="EMBL/GenBank/DDBJ databases">
        <title>Black Yeasts Isolated from many extreme environments.</title>
        <authorList>
            <person name="Coleine C."/>
            <person name="Stajich J.E."/>
            <person name="Selbmann L."/>
        </authorList>
    </citation>
    <scope>NUCLEOTIDE SEQUENCE [LARGE SCALE GENOMIC DNA]</scope>
    <source>
        <strain evidence="7 8">CCFEE 5935</strain>
    </source>
</reference>
<feature type="compositionally biased region" description="Basic and acidic residues" evidence="5">
    <location>
        <begin position="238"/>
        <end position="256"/>
    </location>
</feature>
<evidence type="ECO:0000259" key="6">
    <source>
        <dbReference type="SMART" id="SM00576"/>
    </source>
</evidence>
<name>A0AAV9PMZ5_9PEZI</name>
<evidence type="ECO:0000256" key="5">
    <source>
        <dbReference type="SAM" id="MobiDB-lite"/>
    </source>
</evidence>
<dbReference type="Gene3D" id="1.10.20.10">
    <property type="entry name" value="Histone, subunit A"/>
    <property type="match status" value="1"/>
</dbReference>
<sequence length="256" mass="27840">MTTPPPTLQLHRALLRPAILTTLRAAGFHSTRPSVLDTLVQLVERYILLLATTTAAHARNSHNTPVPGVGDARMALEELGVLGDGVEGGVEEAWREKFRVPVEVMGEVDVGGEARKRAERTRRAADAAGVAVLEGFLQGKEYAEIKRVAGMTGENAGVGVGGGRTRVEDFLTGVKRRQGRVGDVEGEERLVGTVLGREREREDGEAVVKKRVRVDGGPQWEEWEGRVRERARSQAGRDQVEGEENGRREARAVEAG</sequence>
<accession>A0AAV9PMZ5</accession>
<evidence type="ECO:0000256" key="1">
    <source>
        <dbReference type="ARBA" id="ARBA00004123"/>
    </source>
</evidence>
<dbReference type="GO" id="GO:0005634">
    <property type="term" value="C:nucleus"/>
    <property type="evidence" value="ECO:0007669"/>
    <property type="project" value="UniProtKB-SubCell"/>
</dbReference>
<organism evidence="7 8">
    <name type="scientific">Saxophila tyrrhenica</name>
    <dbReference type="NCBI Taxonomy" id="1690608"/>
    <lineage>
        <taxon>Eukaryota</taxon>
        <taxon>Fungi</taxon>
        <taxon>Dikarya</taxon>
        <taxon>Ascomycota</taxon>
        <taxon>Pezizomycotina</taxon>
        <taxon>Dothideomycetes</taxon>
        <taxon>Dothideomycetidae</taxon>
        <taxon>Mycosphaerellales</taxon>
        <taxon>Extremaceae</taxon>
        <taxon>Saxophila</taxon>
    </lineage>
</organism>
<keyword evidence="4" id="KW-0539">Nucleus</keyword>
<comment type="caution">
    <text evidence="7">The sequence shown here is derived from an EMBL/GenBank/DDBJ whole genome shotgun (WGS) entry which is preliminary data.</text>
</comment>
<dbReference type="GO" id="GO:0046982">
    <property type="term" value="F:protein heterodimerization activity"/>
    <property type="evidence" value="ECO:0007669"/>
    <property type="project" value="InterPro"/>
</dbReference>
<keyword evidence="3" id="KW-0804">Transcription</keyword>
<evidence type="ECO:0000256" key="4">
    <source>
        <dbReference type="ARBA" id="ARBA00023242"/>
    </source>
</evidence>
<keyword evidence="2" id="KW-0805">Transcription regulation</keyword>
<dbReference type="EMBL" id="JAVRRT010000002">
    <property type="protein sequence ID" value="KAK5174413.1"/>
    <property type="molecule type" value="Genomic_DNA"/>
</dbReference>
<dbReference type="CDD" id="cd00076">
    <property type="entry name" value="HFD_SF"/>
    <property type="match status" value="1"/>
</dbReference>
<feature type="region of interest" description="Disordered" evidence="5">
    <location>
        <begin position="225"/>
        <end position="256"/>
    </location>
</feature>
<evidence type="ECO:0000256" key="3">
    <source>
        <dbReference type="ARBA" id="ARBA00023163"/>
    </source>
</evidence>
<dbReference type="Proteomes" id="UP001337655">
    <property type="component" value="Unassembled WGS sequence"/>
</dbReference>
<evidence type="ECO:0000313" key="8">
    <source>
        <dbReference type="Proteomes" id="UP001337655"/>
    </source>
</evidence>
<dbReference type="InterPro" id="IPR006565">
    <property type="entry name" value="BTP"/>
</dbReference>
<comment type="subcellular location">
    <subcellularLocation>
        <location evidence="1">Nucleus</location>
    </subcellularLocation>
</comment>
<dbReference type="AlphaFoldDB" id="A0AAV9PMZ5"/>
<dbReference type="InterPro" id="IPR009072">
    <property type="entry name" value="Histone-fold"/>
</dbReference>
<keyword evidence="8" id="KW-1185">Reference proteome</keyword>
<dbReference type="RefSeq" id="XP_064663082.1">
    <property type="nucleotide sequence ID" value="XM_064798755.1"/>
</dbReference>
<proteinExistence type="predicted"/>
<gene>
    <name evidence="7" type="ORF">LTR77_001493</name>
</gene>
<evidence type="ECO:0000256" key="2">
    <source>
        <dbReference type="ARBA" id="ARBA00023015"/>
    </source>
</evidence>
<feature type="domain" description="Bromodomain associated" evidence="6">
    <location>
        <begin position="8"/>
        <end position="84"/>
    </location>
</feature>